<evidence type="ECO:0000256" key="2">
    <source>
        <dbReference type="ARBA" id="ARBA00022801"/>
    </source>
</evidence>
<dbReference type="PANTHER" id="PTHR43782:SF3">
    <property type="entry name" value="ARGINASE"/>
    <property type="match status" value="1"/>
</dbReference>
<keyword evidence="1" id="KW-0479">Metal-binding</keyword>
<dbReference type="RefSeq" id="WP_149298715.1">
    <property type="nucleotide sequence ID" value="NZ_CP043473.1"/>
</dbReference>
<reference evidence="5 6" key="1">
    <citation type="submission" date="2019-08" db="EMBL/GenBank/DDBJ databases">
        <title>Chromobacterium paludis, a novel bacterium isolated from a Maryland marsh pond.</title>
        <authorList>
            <person name="Blackburn M.B."/>
            <person name="Gundersen-Rindal D.E."/>
        </authorList>
    </citation>
    <scope>NUCLEOTIDE SEQUENCE [LARGE SCALE GENOMIC DNA]</scope>
    <source>
        <strain evidence="6">IIBBL 257-1</strain>
    </source>
</reference>
<dbReference type="KEGG" id="chrm:FYK34_17595"/>
<name>A0A5C1DKG7_9NEIS</name>
<organism evidence="5 6">
    <name type="scientific">Chromobacterium paludis</name>
    <dbReference type="NCBI Taxonomy" id="2605945"/>
    <lineage>
        <taxon>Bacteria</taxon>
        <taxon>Pseudomonadati</taxon>
        <taxon>Pseudomonadota</taxon>
        <taxon>Betaproteobacteria</taxon>
        <taxon>Neisseriales</taxon>
        <taxon>Chromobacteriaceae</taxon>
        <taxon>Chromobacterium</taxon>
    </lineage>
</organism>
<evidence type="ECO:0000313" key="6">
    <source>
        <dbReference type="Proteomes" id="UP000322079"/>
    </source>
</evidence>
<accession>A0A5C1DKG7</accession>
<evidence type="ECO:0000256" key="3">
    <source>
        <dbReference type="ARBA" id="ARBA00023211"/>
    </source>
</evidence>
<keyword evidence="6" id="KW-1185">Reference proteome</keyword>
<dbReference type="PANTHER" id="PTHR43782">
    <property type="entry name" value="ARGINASE"/>
    <property type="match status" value="1"/>
</dbReference>
<dbReference type="PROSITE" id="PS51409">
    <property type="entry name" value="ARGINASE_2"/>
    <property type="match status" value="1"/>
</dbReference>
<keyword evidence="2" id="KW-0378">Hydrolase</keyword>
<dbReference type="Gene3D" id="3.40.800.10">
    <property type="entry name" value="Ureohydrolase domain"/>
    <property type="match status" value="1"/>
</dbReference>
<dbReference type="InterPro" id="IPR023696">
    <property type="entry name" value="Ureohydrolase_dom_sf"/>
</dbReference>
<protein>
    <submittedName>
        <fullName evidence="5">Arginase family protein</fullName>
    </submittedName>
</protein>
<dbReference type="PRINTS" id="PR00116">
    <property type="entry name" value="ARGINASE"/>
</dbReference>
<evidence type="ECO:0000256" key="1">
    <source>
        <dbReference type="ARBA" id="ARBA00022723"/>
    </source>
</evidence>
<dbReference type="AlphaFoldDB" id="A0A5C1DKG7"/>
<evidence type="ECO:0000313" key="5">
    <source>
        <dbReference type="EMBL" id="QEL57246.1"/>
    </source>
</evidence>
<dbReference type="CDD" id="cd09999">
    <property type="entry name" value="Arginase-like_1"/>
    <property type="match status" value="1"/>
</dbReference>
<dbReference type="GO" id="GO:0005829">
    <property type="term" value="C:cytosol"/>
    <property type="evidence" value="ECO:0007669"/>
    <property type="project" value="TreeGrafter"/>
</dbReference>
<dbReference type="InterPro" id="IPR006035">
    <property type="entry name" value="Ureohydrolase"/>
</dbReference>
<keyword evidence="3" id="KW-0464">Manganese</keyword>
<sequence>MVLHLSFAQWQGSGDGRRIADGGHLLKAELDAPLEIAIEACPSCVREDGVDHLPALRRQLYACAETIAAVAPQRILLCGGDCACEIAPLAYLNQLYGGRLNVVWLDAHADLNTPHSSPSGHLHGMPLRLLLGEGHADLLRIVPVPLRPEQVHLAGVREVDPPEATYIESNRITWHKTAALQTRPECLAEGLNPAWPTYLHLDLDVLDPAEFPHVCCPTPDGLSRDVLLRAMRAVAARTPLLGAGLTECTAQRRGEADAAIELLAWLKQALAH</sequence>
<dbReference type="Pfam" id="PF00491">
    <property type="entry name" value="Arginase"/>
    <property type="match status" value="1"/>
</dbReference>
<evidence type="ECO:0000256" key="4">
    <source>
        <dbReference type="PROSITE-ProRule" id="PRU00742"/>
    </source>
</evidence>
<proteinExistence type="inferred from homology"/>
<dbReference type="Proteomes" id="UP000322079">
    <property type="component" value="Chromosome"/>
</dbReference>
<comment type="similarity">
    <text evidence="4">Belongs to the arginase family.</text>
</comment>
<dbReference type="GO" id="GO:0004053">
    <property type="term" value="F:arginase activity"/>
    <property type="evidence" value="ECO:0007669"/>
    <property type="project" value="TreeGrafter"/>
</dbReference>
<dbReference type="SUPFAM" id="SSF52768">
    <property type="entry name" value="Arginase/deacetylase"/>
    <property type="match status" value="1"/>
</dbReference>
<dbReference type="EMBL" id="CP043473">
    <property type="protein sequence ID" value="QEL57246.1"/>
    <property type="molecule type" value="Genomic_DNA"/>
</dbReference>
<dbReference type="GO" id="GO:0030145">
    <property type="term" value="F:manganese ion binding"/>
    <property type="evidence" value="ECO:0007669"/>
    <property type="project" value="TreeGrafter"/>
</dbReference>
<gene>
    <name evidence="5" type="ORF">FYK34_17595</name>
</gene>